<accession>A0A1H0PFB1</accession>
<proteinExistence type="predicted"/>
<dbReference type="Pfam" id="PF22275">
    <property type="entry name" value="DUF6957"/>
    <property type="match status" value="1"/>
</dbReference>
<dbReference type="Proteomes" id="UP000186756">
    <property type="component" value="Unassembled WGS sequence"/>
</dbReference>
<dbReference type="RefSeq" id="WP_075946966.1">
    <property type="nucleotide sequence ID" value="NZ_LT629709.1"/>
</dbReference>
<reference evidence="3 5" key="1">
    <citation type="submission" date="2016-10" db="EMBL/GenBank/DDBJ databases">
        <authorList>
            <person name="de Groot N.N."/>
        </authorList>
    </citation>
    <scope>NUCLEOTIDE SEQUENCE [LARGE SCALE GENOMIC DNA]</scope>
    <source>
        <strain evidence="3 5">BS3776</strain>
    </source>
</reference>
<name>A0A1H0PFB1_PSERE</name>
<dbReference type="AlphaFoldDB" id="A0A1H0PFB1"/>
<evidence type="ECO:0000313" key="2">
    <source>
        <dbReference type="EMBL" id="OLU02566.1"/>
    </source>
</evidence>
<evidence type="ECO:0000313" key="5">
    <source>
        <dbReference type="Proteomes" id="UP000198549"/>
    </source>
</evidence>
<reference evidence="2" key="2">
    <citation type="submission" date="2017-01" db="EMBL/GenBank/DDBJ databases">
        <authorList>
            <person name="Mah S.A."/>
            <person name="Swanson W.J."/>
            <person name="Moy G.W."/>
            <person name="Vacquier V.D."/>
        </authorList>
    </citation>
    <scope>NUCLEOTIDE SEQUENCE [LARGE SCALE GENOMIC DNA]</scope>
    <source>
        <strain evidence="2">MT1</strain>
    </source>
</reference>
<evidence type="ECO:0000313" key="3">
    <source>
        <dbReference type="EMBL" id="SDP03349.1"/>
    </source>
</evidence>
<dbReference type="InterPro" id="IPR054232">
    <property type="entry name" value="DUF6957"/>
</dbReference>
<evidence type="ECO:0000313" key="4">
    <source>
        <dbReference type="Proteomes" id="UP000186756"/>
    </source>
</evidence>
<feature type="domain" description="DUF6957" evidence="1">
    <location>
        <begin position="18"/>
        <end position="126"/>
    </location>
</feature>
<protein>
    <recommendedName>
        <fullName evidence="1">DUF6957 domain-containing protein</fullName>
    </recommendedName>
</protein>
<dbReference type="Proteomes" id="UP000198549">
    <property type="component" value="Chromosome I"/>
</dbReference>
<organism evidence="3 5">
    <name type="scientific">Pseudomonas reinekei</name>
    <dbReference type="NCBI Taxonomy" id="395598"/>
    <lineage>
        <taxon>Bacteria</taxon>
        <taxon>Pseudomonadati</taxon>
        <taxon>Pseudomonadota</taxon>
        <taxon>Gammaproteobacteria</taxon>
        <taxon>Pseudomonadales</taxon>
        <taxon>Pseudomonadaceae</taxon>
        <taxon>Pseudomonas</taxon>
    </lineage>
</organism>
<keyword evidence="4" id="KW-1185">Reference proteome</keyword>
<dbReference type="EMBL" id="MSTQ01000007">
    <property type="protein sequence ID" value="OLU02566.1"/>
    <property type="molecule type" value="Genomic_DNA"/>
</dbReference>
<dbReference type="EMBL" id="LT629709">
    <property type="protein sequence ID" value="SDP03349.1"/>
    <property type="molecule type" value="Genomic_DNA"/>
</dbReference>
<evidence type="ECO:0000259" key="1">
    <source>
        <dbReference type="Pfam" id="PF22275"/>
    </source>
</evidence>
<reference evidence="4" key="3">
    <citation type="submission" date="2017-01" db="EMBL/GenBank/DDBJ databases">
        <authorList>
            <person name="Poblete-Castro I."/>
        </authorList>
    </citation>
    <scope>NUCLEOTIDE SEQUENCE [LARGE SCALE GENOMIC DNA]</scope>
    <source>
        <strain evidence="4">DSM 18361 / CCUG 53116 / MT1</strain>
    </source>
</reference>
<sequence>MNLAGLVELLSGGERLPGCELAHSDAVALVGFYFPGRAYCLVADWTVVDIAVSPRQLKAVVRRGVTPTLVNALCVIHDSKGRFPRGHWVRTSLGVSFTHDCLFETKNTVYVLMGPGRRVRTDLDVAQSLY</sequence>
<gene>
    <name evidence="2" type="ORF">BVK86_13885</name>
    <name evidence="3" type="ORF">SAMN04490202_2644</name>
</gene>